<reference evidence="3" key="1">
    <citation type="journal article" date="2023" name="Mol. Biol. Evol.">
        <title>Third-Generation Sequencing Reveals the Adaptive Role of the Epigenome in Three Deep-Sea Polychaetes.</title>
        <authorList>
            <person name="Perez M."/>
            <person name="Aroh O."/>
            <person name="Sun Y."/>
            <person name="Lan Y."/>
            <person name="Juniper S.K."/>
            <person name="Young C.R."/>
            <person name="Angers B."/>
            <person name="Qian P.Y."/>
        </authorList>
    </citation>
    <scope>NUCLEOTIDE SEQUENCE</scope>
    <source>
        <strain evidence="3">R07B-5</strain>
    </source>
</reference>
<comment type="caution">
    <text evidence="3">The sequence shown here is derived from an EMBL/GenBank/DDBJ whole genome shotgun (WGS) entry which is preliminary data.</text>
</comment>
<feature type="domain" description="SCP" evidence="2">
    <location>
        <begin position="15"/>
        <end position="139"/>
    </location>
</feature>
<dbReference type="EMBL" id="JAODUO010000018">
    <property type="protein sequence ID" value="KAK2193004.1"/>
    <property type="molecule type" value="Genomic_DNA"/>
</dbReference>
<feature type="signal peptide" evidence="1">
    <location>
        <begin position="1"/>
        <end position="20"/>
    </location>
</feature>
<evidence type="ECO:0000313" key="4">
    <source>
        <dbReference type="Proteomes" id="UP001209878"/>
    </source>
</evidence>
<feature type="chain" id="PRO_5042282731" description="SCP domain-containing protein" evidence="1">
    <location>
        <begin position="21"/>
        <end position="176"/>
    </location>
</feature>
<name>A0AAD9PDT2_RIDPI</name>
<dbReference type="AlphaFoldDB" id="A0AAD9PDT2"/>
<dbReference type="SUPFAM" id="SSF55797">
    <property type="entry name" value="PR-1-like"/>
    <property type="match status" value="1"/>
</dbReference>
<dbReference type="InterPro" id="IPR001283">
    <property type="entry name" value="CRISP-related"/>
</dbReference>
<protein>
    <recommendedName>
        <fullName evidence="2">SCP domain-containing protein</fullName>
    </recommendedName>
</protein>
<dbReference type="PANTHER" id="PTHR10334">
    <property type="entry name" value="CYSTEINE-RICH SECRETORY PROTEIN-RELATED"/>
    <property type="match status" value="1"/>
</dbReference>
<gene>
    <name evidence="3" type="ORF">NP493_18g00013</name>
</gene>
<keyword evidence="4" id="KW-1185">Reference proteome</keyword>
<evidence type="ECO:0000259" key="2">
    <source>
        <dbReference type="SMART" id="SM00198"/>
    </source>
</evidence>
<dbReference type="SMART" id="SM00198">
    <property type="entry name" value="SCP"/>
    <property type="match status" value="1"/>
</dbReference>
<evidence type="ECO:0000313" key="3">
    <source>
        <dbReference type="EMBL" id="KAK2193004.1"/>
    </source>
</evidence>
<accession>A0AAD9PDT2</accession>
<dbReference type="Pfam" id="PF00188">
    <property type="entry name" value="CAP"/>
    <property type="match status" value="1"/>
</dbReference>
<dbReference type="Gene3D" id="3.40.33.10">
    <property type="entry name" value="CAP"/>
    <property type="match status" value="1"/>
</dbReference>
<keyword evidence="1" id="KW-0732">Signal</keyword>
<dbReference type="InterPro" id="IPR035940">
    <property type="entry name" value="CAP_sf"/>
</dbReference>
<proteinExistence type="predicted"/>
<sequence length="176" mass="19342">MAALGLLGVVLTALLAFGAALEVQSDGKEEFMVSVEGESCDGESIGQNLFIAVHHGGFPGVNVTKVVDNGWWAEKKFFTYGNLKCQKNKKCGHYKQAVWAKSSHVGCSVARCPVVTEGMPKPWKNAVIFACDYDPAYVAPVFRYYSTAQNVSLTLCHQVSNEIVNIKQFKYSSFYI</sequence>
<dbReference type="Proteomes" id="UP001209878">
    <property type="component" value="Unassembled WGS sequence"/>
</dbReference>
<organism evidence="3 4">
    <name type="scientific">Ridgeia piscesae</name>
    <name type="common">Tubeworm</name>
    <dbReference type="NCBI Taxonomy" id="27915"/>
    <lineage>
        <taxon>Eukaryota</taxon>
        <taxon>Metazoa</taxon>
        <taxon>Spiralia</taxon>
        <taxon>Lophotrochozoa</taxon>
        <taxon>Annelida</taxon>
        <taxon>Polychaeta</taxon>
        <taxon>Sedentaria</taxon>
        <taxon>Canalipalpata</taxon>
        <taxon>Sabellida</taxon>
        <taxon>Siboglinidae</taxon>
        <taxon>Ridgeia</taxon>
    </lineage>
</organism>
<evidence type="ECO:0000256" key="1">
    <source>
        <dbReference type="SAM" id="SignalP"/>
    </source>
</evidence>
<dbReference type="InterPro" id="IPR014044">
    <property type="entry name" value="CAP_dom"/>
</dbReference>